<name>A0A4Q1D032_9BACT</name>
<evidence type="ECO:0000313" key="2">
    <source>
        <dbReference type="Proteomes" id="UP000290545"/>
    </source>
</evidence>
<keyword evidence="2" id="KW-1185">Reference proteome</keyword>
<dbReference type="AlphaFoldDB" id="A0A4Q1D032"/>
<dbReference type="EMBL" id="SDHZ01000005">
    <property type="protein sequence ID" value="RXK81038.1"/>
    <property type="molecule type" value="Genomic_DNA"/>
</dbReference>
<comment type="caution">
    <text evidence="1">The sequence shown here is derived from an EMBL/GenBank/DDBJ whole genome shotgun (WGS) entry which is preliminary data.</text>
</comment>
<evidence type="ECO:0008006" key="3">
    <source>
        <dbReference type="Google" id="ProtNLM"/>
    </source>
</evidence>
<dbReference type="OrthoDB" id="660065at2"/>
<dbReference type="Proteomes" id="UP000290545">
    <property type="component" value="Unassembled WGS sequence"/>
</dbReference>
<accession>A0A4Q1D032</accession>
<sequence length="271" mass="29968">MRSSVAIVLFFTILLGSCSKDKSGLQAIAPTHMSSYLLDKVEFKNSNTTAIYSYNADSTLAEVFYNNELAPSFTAYAYADKQLTRTAVNGEPAAIYSYTNGYLTTVTSSGKDSATNGYKLVFSYAPNGMLEEMQYFTADSSGMHLHTTHLYQYNIDGLPAKITSIGNSVVTTTVIHGYSEECDFDAASLMGPAVSDDLYMIYNYSLLTQLNRLPAEIVVSRAEGRNAAVVERKYNASFTITNRKLEKIKSVTTYSAHPSNEEGDEWVFHYK</sequence>
<gene>
    <name evidence="1" type="ORF">ESB13_23070</name>
</gene>
<dbReference type="RefSeq" id="WP_129006326.1">
    <property type="nucleotide sequence ID" value="NZ_SDHZ01000005.1"/>
</dbReference>
<reference evidence="1 2" key="1">
    <citation type="submission" date="2019-01" db="EMBL/GenBank/DDBJ databases">
        <title>Filimonas sp. strain TTM-71.</title>
        <authorList>
            <person name="Chen W.-M."/>
        </authorList>
    </citation>
    <scope>NUCLEOTIDE SEQUENCE [LARGE SCALE GENOMIC DNA]</scope>
    <source>
        <strain evidence="1 2">TTM-71</strain>
    </source>
</reference>
<organism evidence="1 2">
    <name type="scientific">Filimonas effusa</name>
    <dbReference type="NCBI Taxonomy" id="2508721"/>
    <lineage>
        <taxon>Bacteria</taxon>
        <taxon>Pseudomonadati</taxon>
        <taxon>Bacteroidota</taxon>
        <taxon>Chitinophagia</taxon>
        <taxon>Chitinophagales</taxon>
        <taxon>Chitinophagaceae</taxon>
        <taxon>Filimonas</taxon>
    </lineage>
</organism>
<dbReference type="PROSITE" id="PS51257">
    <property type="entry name" value="PROKAR_LIPOPROTEIN"/>
    <property type="match status" value="1"/>
</dbReference>
<protein>
    <recommendedName>
        <fullName evidence="3">DUF4595 domain-containing protein</fullName>
    </recommendedName>
</protein>
<proteinExistence type="predicted"/>
<evidence type="ECO:0000313" key="1">
    <source>
        <dbReference type="EMBL" id="RXK81038.1"/>
    </source>
</evidence>